<dbReference type="Proteomes" id="UP001162483">
    <property type="component" value="Unassembled WGS sequence"/>
</dbReference>
<dbReference type="InterPro" id="IPR017938">
    <property type="entry name" value="Riboflavin_synthase-like_b-brl"/>
</dbReference>
<comment type="caution">
    <text evidence="10">The sequence shown here is derived from an EMBL/GenBank/DDBJ whole genome shotgun (WGS) entry which is preliminary data.</text>
</comment>
<dbReference type="Gene3D" id="2.40.30.10">
    <property type="entry name" value="Translation factors"/>
    <property type="match status" value="1"/>
</dbReference>
<dbReference type="EC" id="1.6.2.2" evidence="3"/>
<dbReference type="EMBL" id="CATNWA010003466">
    <property type="protein sequence ID" value="CAI9545455.1"/>
    <property type="molecule type" value="Genomic_DNA"/>
</dbReference>
<dbReference type="PRINTS" id="PR00406">
    <property type="entry name" value="CYTB5RDTASE"/>
</dbReference>
<keyword evidence="4" id="KW-0285">Flavoprotein</keyword>
<keyword evidence="8" id="KW-1133">Transmembrane helix</keyword>
<dbReference type="PROSITE" id="PS51384">
    <property type="entry name" value="FAD_FR"/>
    <property type="match status" value="1"/>
</dbReference>
<protein>
    <recommendedName>
        <fullName evidence="3">cytochrome-b5 reductase</fullName>
        <ecNumber evidence="3">1.6.2.2</ecNumber>
    </recommendedName>
</protein>
<keyword evidence="8" id="KW-0812">Transmembrane</keyword>
<evidence type="ECO:0000256" key="2">
    <source>
        <dbReference type="ARBA" id="ARBA00006105"/>
    </source>
</evidence>
<dbReference type="InterPro" id="IPR008333">
    <property type="entry name" value="Cbr1-like_FAD-bd_dom"/>
</dbReference>
<evidence type="ECO:0000256" key="3">
    <source>
        <dbReference type="ARBA" id="ARBA00012011"/>
    </source>
</evidence>
<comment type="cofactor">
    <cofactor evidence="1">
        <name>FAD</name>
        <dbReference type="ChEBI" id="CHEBI:57692"/>
    </cofactor>
</comment>
<keyword evidence="5" id="KW-0274">FAD</keyword>
<feature type="transmembrane region" description="Helical" evidence="8">
    <location>
        <begin position="6"/>
        <end position="24"/>
    </location>
</feature>
<keyword evidence="8" id="KW-0472">Membrane</keyword>
<proteinExistence type="inferred from homology"/>
<evidence type="ECO:0000313" key="11">
    <source>
        <dbReference type="Proteomes" id="UP001162483"/>
    </source>
</evidence>
<dbReference type="SUPFAM" id="SSF63380">
    <property type="entry name" value="Riboflavin synthase domain-like"/>
    <property type="match status" value="1"/>
</dbReference>
<sequence>DTIVIIALAVVIVSTLIFVIKSLGTEAEKAPVTLLDPNTKYPLPLIEKQEISHDTKKFRFGLPSSEHILGLPIGQHIYLSAKVNGSLVVRAYTPVSSDEVKGHIDLVIKVYYKNVNPKFPDGGKMSQYLDSLKI</sequence>
<name>A0ABN9BD01_9NEOB</name>
<gene>
    <name evidence="10" type="ORF">SPARVUS_LOCUS2660047</name>
</gene>
<evidence type="ECO:0000256" key="1">
    <source>
        <dbReference type="ARBA" id="ARBA00001974"/>
    </source>
</evidence>
<dbReference type="InterPro" id="IPR017927">
    <property type="entry name" value="FAD-bd_FR_type"/>
</dbReference>
<reference evidence="10" key="1">
    <citation type="submission" date="2023-05" db="EMBL/GenBank/DDBJ databases">
        <authorList>
            <person name="Stuckert A."/>
        </authorList>
    </citation>
    <scope>NUCLEOTIDE SEQUENCE</scope>
</reference>
<comment type="catalytic activity">
    <reaction evidence="7">
        <text>2 Fe(III)-[cytochrome b5] + NADH = 2 Fe(II)-[cytochrome b5] + NAD(+) + H(+)</text>
        <dbReference type="Rhea" id="RHEA:46680"/>
        <dbReference type="Rhea" id="RHEA-COMP:10438"/>
        <dbReference type="Rhea" id="RHEA-COMP:10439"/>
        <dbReference type="ChEBI" id="CHEBI:15378"/>
        <dbReference type="ChEBI" id="CHEBI:29033"/>
        <dbReference type="ChEBI" id="CHEBI:29034"/>
        <dbReference type="ChEBI" id="CHEBI:57540"/>
        <dbReference type="ChEBI" id="CHEBI:57945"/>
        <dbReference type="EC" id="1.6.2.2"/>
    </reaction>
</comment>
<evidence type="ECO:0000256" key="5">
    <source>
        <dbReference type="ARBA" id="ARBA00022827"/>
    </source>
</evidence>
<organism evidence="10 11">
    <name type="scientific">Staurois parvus</name>
    <dbReference type="NCBI Taxonomy" id="386267"/>
    <lineage>
        <taxon>Eukaryota</taxon>
        <taxon>Metazoa</taxon>
        <taxon>Chordata</taxon>
        <taxon>Craniata</taxon>
        <taxon>Vertebrata</taxon>
        <taxon>Euteleostomi</taxon>
        <taxon>Amphibia</taxon>
        <taxon>Batrachia</taxon>
        <taxon>Anura</taxon>
        <taxon>Neobatrachia</taxon>
        <taxon>Ranoidea</taxon>
        <taxon>Ranidae</taxon>
        <taxon>Staurois</taxon>
    </lineage>
</organism>
<dbReference type="PANTHER" id="PTHR19370">
    <property type="entry name" value="NADH-CYTOCHROME B5 REDUCTASE"/>
    <property type="match status" value="1"/>
</dbReference>
<evidence type="ECO:0000256" key="8">
    <source>
        <dbReference type="SAM" id="Phobius"/>
    </source>
</evidence>
<evidence type="ECO:0000256" key="4">
    <source>
        <dbReference type="ARBA" id="ARBA00022630"/>
    </source>
</evidence>
<keyword evidence="6" id="KW-0560">Oxidoreductase</keyword>
<dbReference type="PANTHER" id="PTHR19370:SF108">
    <property type="entry name" value="NADH-CYTOCHROME B5 REDUCTASE 2"/>
    <property type="match status" value="1"/>
</dbReference>
<dbReference type="InterPro" id="IPR001834">
    <property type="entry name" value="CBR-like"/>
</dbReference>
<evidence type="ECO:0000313" key="10">
    <source>
        <dbReference type="EMBL" id="CAI9545455.1"/>
    </source>
</evidence>
<evidence type="ECO:0000259" key="9">
    <source>
        <dbReference type="PROSITE" id="PS51384"/>
    </source>
</evidence>
<evidence type="ECO:0000256" key="6">
    <source>
        <dbReference type="ARBA" id="ARBA00023002"/>
    </source>
</evidence>
<keyword evidence="11" id="KW-1185">Reference proteome</keyword>
<comment type="similarity">
    <text evidence="2">Belongs to the flavoprotein pyridine nucleotide cytochrome reductase family.</text>
</comment>
<feature type="domain" description="FAD-binding FR-type" evidence="9">
    <location>
        <begin position="38"/>
        <end position="134"/>
    </location>
</feature>
<feature type="non-terminal residue" evidence="10">
    <location>
        <position position="1"/>
    </location>
</feature>
<feature type="non-terminal residue" evidence="10">
    <location>
        <position position="134"/>
    </location>
</feature>
<accession>A0ABN9BD01</accession>
<evidence type="ECO:0000256" key="7">
    <source>
        <dbReference type="ARBA" id="ARBA00047682"/>
    </source>
</evidence>
<dbReference type="Pfam" id="PF00970">
    <property type="entry name" value="FAD_binding_6"/>
    <property type="match status" value="1"/>
</dbReference>
<dbReference type="CDD" id="cd06183">
    <property type="entry name" value="cyt_b5_reduct_like"/>
    <property type="match status" value="1"/>
</dbReference>